<dbReference type="EMBL" id="GGEC01068357">
    <property type="protein sequence ID" value="MBX48841.1"/>
    <property type="molecule type" value="Transcribed_RNA"/>
</dbReference>
<organism evidence="2">
    <name type="scientific">Rhizophora mucronata</name>
    <name type="common">Asiatic mangrove</name>
    <dbReference type="NCBI Taxonomy" id="61149"/>
    <lineage>
        <taxon>Eukaryota</taxon>
        <taxon>Viridiplantae</taxon>
        <taxon>Streptophyta</taxon>
        <taxon>Embryophyta</taxon>
        <taxon>Tracheophyta</taxon>
        <taxon>Spermatophyta</taxon>
        <taxon>Magnoliopsida</taxon>
        <taxon>eudicotyledons</taxon>
        <taxon>Gunneridae</taxon>
        <taxon>Pentapetalae</taxon>
        <taxon>rosids</taxon>
        <taxon>fabids</taxon>
        <taxon>Malpighiales</taxon>
        <taxon>Rhizophoraceae</taxon>
        <taxon>Rhizophora</taxon>
    </lineage>
</organism>
<sequence>MYKLTEVSFSCVLCFIVGRVLLWSHRTFTFVFPLWILAWTLF</sequence>
<evidence type="ECO:0000313" key="2">
    <source>
        <dbReference type="EMBL" id="MBX48841.1"/>
    </source>
</evidence>
<name>A0A2P2P2J1_RHIMU</name>
<keyword evidence="1" id="KW-0472">Membrane</keyword>
<protein>
    <submittedName>
        <fullName evidence="2">Uncharacterized protein</fullName>
    </submittedName>
</protein>
<keyword evidence="1" id="KW-1133">Transmembrane helix</keyword>
<accession>A0A2P2P2J1</accession>
<reference evidence="2" key="1">
    <citation type="submission" date="2018-02" db="EMBL/GenBank/DDBJ databases">
        <title>Rhizophora mucronata_Transcriptome.</title>
        <authorList>
            <person name="Meera S.P."/>
            <person name="Sreeshan A."/>
            <person name="Augustine A."/>
        </authorList>
    </citation>
    <scope>NUCLEOTIDE SEQUENCE</scope>
    <source>
        <tissue evidence="2">Leaf</tissue>
    </source>
</reference>
<evidence type="ECO:0000256" key="1">
    <source>
        <dbReference type="SAM" id="Phobius"/>
    </source>
</evidence>
<proteinExistence type="predicted"/>
<keyword evidence="1" id="KW-0812">Transmembrane</keyword>
<dbReference type="AlphaFoldDB" id="A0A2P2P2J1"/>
<feature type="transmembrane region" description="Helical" evidence="1">
    <location>
        <begin position="12"/>
        <end position="36"/>
    </location>
</feature>